<evidence type="ECO:0000259" key="3">
    <source>
        <dbReference type="SMART" id="SM00568"/>
    </source>
</evidence>
<feature type="compositionally biased region" description="Polar residues" evidence="2">
    <location>
        <begin position="42"/>
        <end position="51"/>
    </location>
</feature>
<dbReference type="Proteomes" id="UP001603857">
    <property type="component" value="Unassembled WGS sequence"/>
</dbReference>
<feature type="domain" description="GRAM" evidence="3">
    <location>
        <begin position="87"/>
        <end position="165"/>
    </location>
</feature>
<feature type="region of interest" description="Disordered" evidence="2">
    <location>
        <begin position="32"/>
        <end position="57"/>
    </location>
</feature>
<evidence type="ECO:0000256" key="1">
    <source>
        <dbReference type="ARBA" id="ARBA00009414"/>
    </source>
</evidence>
<dbReference type="Gene3D" id="2.30.29.30">
    <property type="entry name" value="Pleckstrin-homology domain (PH domain)/Phosphotyrosine-binding domain (PTB)"/>
    <property type="match status" value="1"/>
</dbReference>
<dbReference type="InterPro" id="IPR011993">
    <property type="entry name" value="PH-like_dom_sf"/>
</dbReference>
<reference evidence="4 5" key="1">
    <citation type="submission" date="2024-08" db="EMBL/GenBank/DDBJ databases">
        <title>Insights into the chromosomal genome structure of Flemingia macrophylla.</title>
        <authorList>
            <person name="Ding Y."/>
            <person name="Zhao Y."/>
            <person name="Bi W."/>
            <person name="Wu M."/>
            <person name="Zhao G."/>
            <person name="Gong Y."/>
            <person name="Li W."/>
            <person name="Zhang P."/>
        </authorList>
    </citation>
    <scope>NUCLEOTIDE SEQUENCE [LARGE SCALE GENOMIC DNA]</scope>
    <source>
        <strain evidence="4">DYQJB</strain>
        <tissue evidence="4">Leaf</tissue>
    </source>
</reference>
<sequence>MKFFGSSARGCFPSPQLDDQPLQNFSSHSRFLHTETSKESPTKNTGKSSSIAHRVHDHVKMGPKLSETVKSKLSLGARIIQEGGRGNIFKSVFGMQEKEQLLKASQCYLFTTAGPVAGILFVSTEKVAFYSERPIKFTSVDGELIRVPYKVLIPIGSIKEVHECQDVNKVEQKYIEIVTKDDSEFWFVGFVRYDKALKNLKKAISMSNQF</sequence>
<dbReference type="PANTHER" id="PTHR31969">
    <property type="entry name" value="GEM-LIKE PROTEIN 2"/>
    <property type="match status" value="1"/>
</dbReference>
<dbReference type="EMBL" id="JBGMDY010000005">
    <property type="protein sequence ID" value="KAL2334379.1"/>
    <property type="molecule type" value="Genomic_DNA"/>
</dbReference>
<proteinExistence type="inferred from homology"/>
<keyword evidence="5" id="KW-1185">Reference proteome</keyword>
<dbReference type="Pfam" id="PF02893">
    <property type="entry name" value="GRAM"/>
    <property type="match status" value="1"/>
</dbReference>
<feature type="compositionally biased region" description="Basic and acidic residues" evidence="2">
    <location>
        <begin position="32"/>
        <end position="41"/>
    </location>
</feature>
<accession>A0ABD1MEZ3</accession>
<gene>
    <name evidence="4" type="ORF">Fmac_015592</name>
</gene>
<protein>
    <recommendedName>
        <fullName evidence="3">GRAM domain-containing protein</fullName>
    </recommendedName>
</protein>
<name>A0ABD1MEZ3_9FABA</name>
<comment type="similarity">
    <text evidence="1">Belongs to the GEM family.</text>
</comment>
<dbReference type="InterPro" id="IPR037848">
    <property type="entry name" value="GEM-like"/>
</dbReference>
<evidence type="ECO:0000313" key="4">
    <source>
        <dbReference type="EMBL" id="KAL2334379.1"/>
    </source>
</evidence>
<evidence type="ECO:0000313" key="5">
    <source>
        <dbReference type="Proteomes" id="UP001603857"/>
    </source>
</evidence>
<dbReference type="AlphaFoldDB" id="A0ABD1MEZ3"/>
<comment type="caution">
    <text evidence="4">The sequence shown here is derived from an EMBL/GenBank/DDBJ whole genome shotgun (WGS) entry which is preliminary data.</text>
</comment>
<dbReference type="InterPro" id="IPR004182">
    <property type="entry name" value="GRAM"/>
</dbReference>
<dbReference type="SMART" id="SM00568">
    <property type="entry name" value="GRAM"/>
    <property type="match status" value="1"/>
</dbReference>
<organism evidence="4 5">
    <name type="scientific">Flemingia macrophylla</name>
    <dbReference type="NCBI Taxonomy" id="520843"/>
    <lineage>
        <taxon>Eukaryota</taxon>
        <taxon>Viridiplantae</taxon>
        <taxon>Streptophyta</taxon>
        <taxon>Embryophyta</taxon>
        <taxon>Tracheophyta</taxon>
        <taxon>Spermatophyta</taxon>
        <taxon>Magnoliopsida</taxon>
        <taxon>eudicotyledons</taxon>
        <taxon>Gunneridae</taxon>
        <taxon>Pentapetalae</taxon>
        <taxon>rosids</taxon>
        <taxon>fabids</taxon>
        <taxon>Fabales</taxon>
        <taxon>Fabaceae</taxon>
        <taxon>Papilionoideae</taxon>
        <taxon>50 kb inversion clade</taxon>
        <taxon>NPAAA clade</taxon>
        <taxon>indigoferoid/millettioid clade</taxon>
        <taxon>Phaseoleae</taxon>
        <taxon>Flemingia</taxon>
    </lineage>
</organism>
<evidence type="ECO:0000256" key="2">
    <source>
        <dbReference type="SAM" id="MobiDB-lite"/>
    </source>
</evidence>